<evidence type="ECO:0000259" key="3">
    <source>
        <dbReference type="PROSITE" id="PS51471"/>
    </source>
</evidence>
<dbReference type="Pfam" id="PF03171">
    <property type="entry name" value="2OG-FeII_Oxy"/>
    <property type="match status" value="1"/>
</dbReference>
<dbReference type="AlphaFoldDB" id="A0A1Y2F778"/>
<protein>
    <submittedName>
        <fullName evidence="4">Clavaminate synthase-like protein</fullName>
    </submittedName>
</protein>
<feature type="domain" description="Fe2OG dioxygenase" evidence="3">
    <location>
        <begin position="178"/>
        <end position="298"/>
    </location>
</feature>
<comment type="caution">
    <text evidence="4">The sequence shown here is derived from an EMBL/GenBank/DDBJ whole genome shotgun (WGS) entry which is preliminary data.</text>
</comment>
<dbReference type="InterPro" id="IPR005123">
    <property type="entry name" value="Oxoglu/Fe-dep_dioxygenase_dom"/>
</dbReference>
<dbReference type="EMBL" id="MCGR01000026">
    <property type="protein sequence ID" value="ORY79743.1"/>
    <property type="molecule type" value="Genomic_DNA"/>
</dbReference>
<gene>
    <name evidence="4" type="ORF">BCR35DRAFT_341701</name>
</gene>
<reference evidence="4 5" key="1">
    <citation type="submission" date="2016-07" db="EMBL/GenBank/DDBJ databases">
        <title>Pervasive Adenine N6-methylation of Active Genes in Fungi.</title>
        <authorList>
            <consortium name="DOE Joint Genome Institute"/>
            <person name="Mondo S.J."/>
            <person name="Dannebaum R.O."/>
            <person name="Kuo R.C."/>
            <person name="Labutti K."/>
            <person name="Haridas S."/>
            <person name="Kuo A."/>
            <person name="Salamov A."/>
            <person name="Ahrendt S.R."/>
            <person name="Lipzen A."/>
            <person name="Sullivan W."/>
            <person name="Andreopoulos W.B."/>
            <person name="Clum A."/>
            <person name="Lindquist E."/>
            <person name="Daum C."/>
            <person name="Ramamoorthy G.K."/>
            <person name="Gryganskyi A."/>
            <person name="Culley D."/>
            <person name="Magnuson J.K."/>
            <person name="James T.Y."/>
            <person name="O'Malley M.A."/>
            <person name="Stajich J.E."/>
            <person name="Spatafora J.W."/>
            <person name="Visel A."/>
            <person name="Grigoriev I.V."/>
        </authorList>
    </citation>
    <scope>NUCLEOTIDE SEQUENCE [LARGE SCALE GENOMIC DNA]</scope>
    <source>
        <strain evidence="4 5">62-1032</strain>
    </source>
</reference>
<dbReference type="STRING" id="106004.A0A1Y2F778"/>
<accession>A0A1Y2F778</accession>
<comment type="similarity">
    <text evidence="1">Belongs to the iron/ascorbate-dependent oxidoreductase family.</text>
</comment>
<dbReference type="InterPro" id="IPR044861">
    <property type="entry name" value="IPNS-like_FE2OG_OXY"/>
</dbReference>
<feature type="compositionally biased region" description="Basic and acidic residues" evidence="2">
    <location>
        <begin position="360"/>
        <end position="371"/>
    </location>
</feature>
<sequence length="377" mass="40909">MPGLPSNRPSYPIVPFSDATPTHPLLVVDFEEVKAGNQQAIDTLYKACSSLGFFYLKNHGVDPDPVFAVGEDTFDLPEDELMKFEQGDSGMSAGFKKAGLNNVDAAGNLDTAYFINIAKDDAFHYPEVRQRTYPETCMENMGTLTNFARTADEVLQTLMDSLEAPLGLPAGTFRKLHPEDQLSGSETRVIRKPAEGEAGHIGEGNKGGVKGASIGAHTDFGSFSMLHGRGTGGLQVLPPGTTEWQYIKPLKGHAVCNVGDTLAVYSGGIFNSNIHRVVPPPPPQDIHTRWSLVYFIRPAFDAALFPLSDLSPKIAEAASQHPTISKMDQGITAGQWYKRRIAGQRVANRKGPESWAQSRGTERESSSRSSREAPSCC</sequence>
<evidence type="ECO:0000313" key="5">
    <source>
        <dbReference type="Proteomes" id="UP000193467"/>
    </source>
</evidence>
<dbReference type="InterPro" id="IPR026992">
    <property type="entry name" value="DIOX_N"/>
</dbReference>
<dbReference type="InterPro" id="IPR027443">
    <property type="entry name" value="IPNS-like_sf"/>
</dbReference>
<dbReference type="PANTHER" id="PTHR47990">
    <property type="entry name" value="2-OXOGLUTARATE (2OG) AND FE(II)-DEPENDENT OXYGENASE SUPERFAMILY PROTEIN-RELATED"/>
    <property type="match status" value="1"/>
</dbReference>
<organism evidence="4 5">
    <name type="scientific">Leucosporidium creatinivorum</name>
    <dbReference type="NCBI Taxonomy" id="106004"/>
    <lineage>
        <taxon>Eukaryota</taxon>
        <taxon>Fungi</taxon>
        <taxon>Dikarya</taxon>
        <taxon>Basidiomycota</taxon>
        <taxon>Pucciniomycotina</taxon>
        <taxon>Microbotryomycetes</taxon>
        <taxon>Leucosporidiales</taxon>
        <taxon>Leucosporidium</taxon>
    </lineage>
</organism>
<feature type="region of interest" description="Disordered" evidence="2">
    <location>
        <begin position="343"/>
        <end position="377"/>
    </location>
</feature>
<evidence type="ECO:0000256" key="2">
    <source>
        <dbReference type="SAM" id="MobiDB-lite"/>
    </source>
</evidence>
<dbReference type="InParanoid" id="A0A1Y2F778"/>
<keyword evidence="1" id="KW-0408">Iron</keyword>
<keyword evidence="1" id="KW-0560">Oxidoreductase</keyword>
<keyword evidence="5" id="KW-1185">Reference proteome</keyword>
<dbReference type="PROSITE" id="PS51471">
    <property type="entry name" value="FE2OG_OXY"/>
    <property type="match status" value="1"/>
</dbReference>
<proteinExistence type="inferred from homology"/>
<dbReference type="SUPFAM" id="SSF51197">
    <property type="entry name" value="Clavaminate synthase-like"/>
    <property type="match status" value="1"/>
</dbReference>
<dbReference type="OrthoDB" id="2519920at2759"/>
<evidence type="ECO:0000313" key="4">
    <source>
        <dbReference type="EMBL" id="ORY79743.1"/>
    </source>
</evidence>
<dbReference type="Proteomes" id="UP000193467">
    <property type="component" value="Unassembled WGS sequence"/>
</dbReference>
<dbReference type="InterPro" id="IPR050231">
    <property type="entry name" value="Iron_ascorbate_oxido_reductase"/>
</dbReference>
<dbReference type="GO" id="GO:0046872">
    <property type="term" value="F:metal ion binding"/>
    <property type="evidence" value="ECO:0007669"/>
    <property type="project" value="UniProtKB-KW"/>
</dbReference>
<keyword evidence="1" id="KW-0479">Metal-binding</keyword>
<dbReference type="GO" id="GO:0016491">
    <property type="term" value="F:oxidoreductase activity"/>
    <property type="evidence" value="ECO:0007669"/>
    <property type="project" value="UniProtKB-KW"/>
</dbReference>
<evidence type="ECO:0000256" key="1">
    <source>
        <dbReference type="RuleBase" id="RU003682"/>
    </source>
</evidence>
<name>A0A1Y2F778_9BASI</name>
<dbReference type="Pfam" id="PF14226">
    <property type="entry name" value="DIOX_N"/>
    <property type="match status" value="1"/>
</dbReference>
<dbReference type="Gene3D" id="2.60.120.330">
    <property type="entry name" value="B-lactam Antibiotic, Isopenicillin N Synthase, Chain"/>
    <property type="match status" value="1"/>
</dbReference>